<dbReference type="InterPro" id="IPR026019">
    <property type="entry name" value="Ribul_P_3_epim"/>
</dbReference>
<feature type="active site" description="Proton acceptor" evidence="10">
    <location>
        <position position="37"/>
    </location>
</feature>
<comment type="cofactor">
    <cofactor evidence="5">
        <name>Fe(2+)</name>
        <dbReference type="ChEBI" id="CHEBI:29033"/>
    </cofactor>
</comment>
<evidence type="ECO:0000256" key="6">
    <source>
        <dbReference type="ARBA" id="ARBA00009541"/>
    </source>
</evidence>
<reference evidence="12 13" key="1">
    <citation type="journal article" date="2020" name="Arch. Microbiol.">
        <title>Bradyrhizobium campsiandrae sp. nov., a nitrogen-fixing bacterial strain isolated from a native leguminous tree from the Amazon adapted to flooded conditions.</title>
        <authorList>
            <person name="Cabral Michel D."/>
            <person name="Martins da Costa E."/>
            <person name="Azarias Guimaraes A."/>
            <person name="Soares de Carvalho T."/>
            <person name="Santos de Castro Caputo P."/>
            <person name="Willems A."/>
            <person name="de Souza Moreira F.M."/>
        </authorList>
    </citation>
    <scope>NUCLEOTIDE SEQUENCE [LARGE SCALE GENOMIC DNA]</scope>
    <source>
        <strain evidence="13">INPA 384B</strain>
    </source>
</reference>
<evidence type="ECO:0000313" key="12">
    <source>
        <dbReference type="EMBL" id="MBC9981227.1"/>
    </source>
</evidence>
<dbReference type="Pfam" id="PF00834">
    <property type="entry name" value="Ribul_P_3_epim"/>
    <property type="match status" value="1"/>
</dbReference>
<accession>A0ABR7UCS8</accession>
<dbReference type="NCBIfam" id="TIGR01163">
    <property type="entry name" value="rpe"/>
    <property type="match status" value="1"/>
</dbReference>
<feature type="binding site" evidence="10">
    <location>
        <begin position="197"/>
        <end position="198"/>
    </location>
    <ligand>
        <name>substrate</name>
    </ligand>
</feature>
<feature type="binding site" evidence="10">
    <location>
        <position position="68"/>
    </location>
    <ligand>
        <name>substrate</name>
    </ligand>
</feature>
<proteinExistence type="inferred from homology"/>
<keyword evidence="13" id="KW-1185">Reference proteome</keyword>
<dbReference type="Proteomes" id="UP000639516">
    <property type="component" value="Unassembled WGS sequence"/>
</dbReference>
<evidence type="ECO:0000256" key="4">
    <source>
        <dbReference type="ARBA" id="ARBA00001947"/>
    </source>
</evidence>
<evidence type="ECO:0000256" key="2">
    <source>
        <dbReference type="ARBA" id="ARBA00001936"/>
    </source>
</evidence>
<dbReference type="Gene3D" id="3.20.20.70">
    <property type="entry name" value="Aldolase class I"/>
    <property type="match status" value="1"/>
</dbReference>
<dbReference type="HAMAP" id="MF_02227">
    <property type="entry name" value="RPE"/>
    <property type="match status" value="1"/>
</dbReference>
<dbReference type="NCBIfam" id="NF004076">
    <property type="entry name" value="PRK05581.1-4"/>
    <property type="match status" value="1"/>
</dbReference>
<dbReference type="GO" id="GO:0004750">
    <property type="term" value="F:D-ribulose-phosphate 3-epimerase activity"/>
    <property type="evidence" value="ECO:0007669"/>
    <property type="project" value="UniProtKB-EC"/>
</dbReference>
<feature type="binding site" evidence="10">
    <location>
        <begin position="175"/>
        <end position="177"/>
    </location>
    <ligand>
        <name>substrate</name>
    </ligand>
</feature>
<dbReference type="InterPro" id="IPR013785">
    <property type="entry name" value="Aldolase_TIM"/>
</dbReference>
<keyword evidence="9 10" id="KW-0413">Isomerase</keyword>
<comment type="function">
    <text evidence="10">Catalyzes the reversible epimerization of D-ribulose 5-phosphate to D-xylulose 5-phosphate.</text>
</comment>
<evidence type="ECO:0000256" key="8">
    <source>
        <dbReference type="ARBA" id="ARBA00022723"/>
    </source>
</evidence>
<comment type="caution">
    <text evidence="12">The sequence shown here is derived from an EMBL/GenBank/DDBJ whole genome shotgun (WGS) entry which is preliminary data.</text>
</comment>
<dbReference type="EMBL" id="JAATTO010000035">
    <property type="protein sequence ID" value="MBC9981227.1"/>
    <property type="molecule type" value="Genomic_DNA"/>
</dbReference>
<feature type="active site" description="Proton donor" evidence="10">
    <location>
        <position position="175"/>
    </location>
</feature>
<sequence>MTRDILIAPSILAADFARLGEEVAAIDAAGADWIHCDVMDGHFVPNISFGADVISSIRPLTRKVFDVHLMIAPVDRYLDAFAKAGADVITVHAEAGPHLDRSLQAIRALGKKAGVSLCPSTPESAIEHVLDRLDLVLVMTVNPGFGGQSFLASQLPKIARLRAMIGERKIRIEVDGGVTRDNAAALAAAGADTLVAGSAVFRGESSADYAGNISAIRMAAQGGRVANLQESYV</sequence>
<feature type="binding site" evidence="10">
    <location>
        <position position="175"/>
    </location>
    <ligand>
        <name>a divalent metal cation</name>
        <dbReference type="ChEBI" id="CHEBI:60240"/>
    </ligand>
</feature>
<dbReference type="InterPro" id="IPR000056">
    <property type="entry name" value="Ribul_P_3_epim-like"/>
</dbReference>
<gene>
    <name evidence="10" type="primary">rpe</name>
    <name evidence="12" type="ORF">HA482_23775</name>
</gene>
<dbReference type="PANTHER" id="PTHR11749">
    <property type="entry name" value="RIBULOSE-5-PHOSPHATE-3-EPIMERASE"/>
    <property type="match status" value="1"/>
</dbReference>
<feature type="binding site" evidence="10">
    <location>
        <position position="68"/>
    </location>
    <ligand>
        <name>a divalent metal cation</name>
        <dbReference type="ChEBI" id="CHEBI:60240"/>
    </ligand>
</feature>
<comment type="cofactor">
    <cofactor evidence="2">
        <name>Mn(2+)</name>
        <dbReference type="ChEBI" id="CHEBI:29035"/>
    </cofactor>
</comment>
<comment type="pathway">
    <text evidence="10">Carbohydrate degradation.</text>
</comment>
<evidence type="ECO:0000256" key="7">
    <source>
        <dbReference type="ARBA" id="ARBA00013188"/>
    </source>
</evidence>
<comment type="similarity">
    <text evidence="6 10 11">Belongs to the ribulose-phosphate 3-epimerase family.</text>
</comment>
<comment type="cofactor">
    <cofactor evidence="10">
        <name>a divalent metal cation</name>
        <dbReference type="ChEBI" id="CHEBI:60240"/>
    </cofactor>
    <text evidence="10">Binds 1 divalent metal cation per subunit.</text>
</comment>
<keyword evidence="10 11" id="KW-0119">Carbohydrate metabolism</keyword>
<evidence type="ECO:0000256" key="1">
    <source>
        <dbReference type="ARBA" id="ARBA00001782"/>
    </source>
</evidence>
<comment type="catalytic activity">
    <reaction evidence="1 10 11">
        <text>D-ribulose 5-phosphate = D-xylulose 5-phosphate</text>
        <dbReference type="Rhea" id="RHEA:13677"/>
        <dbReference type="ChEBI" id="CHEBI:57737"/>
        <dbReference type="ChEBI" id="CHEBI:58121"/>
        <dbReference type="EC" id="5.1.3.1"/>
    </reaction>
</comment>
<evidence type="ECO:0000256" key="9">
    <source>
        <dbReference type="ARBA" id="ARBA00023235"/>
    </source>
</evidence>
<evidence type="ECO:0000256" key="5">
    <source>
        <dbReference type="ARBA" id="ARBA00001954"/>
    </source>
</evidence>
<evidence type="ECO:0000256" key="3">
    <source>
        <dbReference type="ARBA" id="ARBA00001941"/>
    </source>
</evidence>
<dbReference type="PIRSF" id="PIRSF001461">
    <property type="entry name" value="RPE"/>
    <property type="match status" value="1"/>
</dbReference>
<dbReference type="CDD" id="cd00429">
    <property type="entry name" value="RPE"/>
    <property type="match status" value="1"/>
</dbReference>
<evidence type="ECO:0000256" key="10">
    <source>
        <dbReference type="HAMAP-Rule" id="MF_02227"/>
    </source>
</evidence>
<feature type="binding site" evidence="10">
    <location>
        <position position="10"/>
    </location>
    <ligand>
        <name>substrate</name>
    </ligand>
</feature>
<evidence type="ECO:0000256" key="11">
    <source>
        <dbReference type="PIRNR" id="PIRNR001461"/>
    </source>
</evidence>
<organism evidence="12 13">
    <name type="scientific">Bradyrhizobium campsiandrae</name>
    <dbReference type="NCBI Taxonomy" id="1729892"/>
    <lineage>
        <taxon>Bacteria</taxon>
        <taxon>Pseudomonadati</taxon>
        <taxon>Pseudomonadota</taxon>
        <taxon>Alphaproteobacteria</taxon>
        <taxon>Hyphomicrobiales</taxon>
        <taxon>Nitrobacteraceae</taxon>
        <taxon>Bradyrhizobium</taxon>
    </lineage>
</organism>
<feature type="binding site" evidence="10">
    <location>
        <position position="35"/>
    </location>
    <ligand>
        <name>a divalent metal cation</name>
        <dbReference type="ChEBI" id="CHEBI:60240"/>
    </ligand>
</feature>
<keyword evidence="8 10" id="KW-0479">Metal-binding</keyword>
<dbReference type="PROSITE" id="PS01086">
    <property type="entry name" value="RIBUL_P_3_EPIMER_2"/>
    <property type="match status" value="1"/>
</dbReference>
<comment type="cofactor">
    <cofactor evidence="4">
        <name>Zn(2+)</name>
        <dbReference type="ChEBI" id="CHEBI:29105"/>
    </cofactor>
</comment>
<feature type="binding site" evidence="10">
    <location>
        <position position="37"/>
    </location>
    <ligand>
        <name>a divalent metal cation</name>
        <dbReference type="ChEBI" id="CHEBI:60240"/>
    </ligand>
</feature>
<comment type="cofactor">
    <cofactor evidence="3">
        <name>Co(2+)</name>
        <dbReference type="ChEBI" id="CHEBI:48828"/>
    </cofactor>
</comment>
<dbReference type="RefSeq" id="WP_188100252.1">
    <property type="nucleotide sequence ID" value="NZ_JAANIH010000016.1"/>
</dbReference>
<name>A0ABR7UCS8_9BRAD</name>
<dbReference type="EC" id="5.1.3.1" evidence="7 10"/>
<protein>
    <recommendedName>
        <fullName evidence="7 10">Ribulose-phosphate 3-epimerase</fullName>
        <ecNumber evidence="7 10">5.1.3.1</ecNumber>
    </recommendedName>
</protein>
<dbReference type="InterPro" id="IPR011060">
    <property type="entry name" value="RibuloseP-bd_barrel"/>
</dbReference>
<dbReference type="SUPFAM" id="SSF51366">
    <property type="entry name" value="Ribulose-phoshate binding barrel"/>
    <property type="match status" value="1"/>
</dbReference>
<evidence type="ECO:0000313" key="13">
    <source>
        <dbReference type="Proteomes" id="UP000639516"/>
    </source>
</evidence>
<feature type="binding site" evidence="10">
    <location>
        <begin position="144"/>
        <end position="147"/>
    </location>
    <ligand>
        <name>substrate</name>
    </ligand>
</feature>